<evidence type="ECO:0000313" key="2">
    <source>
        <dbReference type="EMBL" id="SDL10966.1"/>
    </source>
</evidence>
<sequence length="109" mass="12297">MNNDTGDKKLLNKLSAELDRLDAQYDDIPAPSLPAMQQFLAAEAIRRRRQSRRELLLFWLAALFLLSIVLAVLGFAPAVYWVLQAVIPLAALGGLAAVRIRRRLEERDQ</sequence>
<keyword evidence="1" id="KW-0472">Membrane</keyword>
<keyword evidence="3" id="KW-1185">Reference proteome</keyword>
<evidence type="ECO:0000256" key="1">
    <source>
        <dbReference type="SAM" id="Phobius"/>
    </source>
</evidence>
<dbReference type="AlphaFoldDB" id="A0A1G9HDR0"/>
<keyword evidence="1" id="KW-1133">Transmembrane helix</keyword>
<name>A0A1G9HDR0_9BACL</name>
<feature type="transmembrane region" description="Helical" evidence="1">
    <location>
        <begin position="55"/>
        <end position="75"/>
    </location>
</feature>
<dbReference type="STRING" id="1174501.SAMN05216192_1759"/>
<dbReference type="Proteomes" id="UP000199050">
    <property type="component" value="Unassembled WGS sequence"/>
</dbReference>
<keyword evidence="1" id="KW-0812">Transmembrane</keyword>
<reference evidence="3" key="1">
    <citation type="submission" date="2016-10" db="EMBL/GenBank/DDBJ databases">
        <authorList>
            <person name="Varghese N."/>
            <person name="Submissions S."/>
        </authorList>
    </citation>
    <scope>NUCLEOTIDE SEQUENCE [LARGE SCALE GENOMIC DNA]</scope>
    <source>
        <strain evidence="3">CGMCC 1.11012</strain>
    </source>
</reference>
<gene>
    <name evidence="2" type="ORF">SAMN05216192_1759</name>
</gene>
<organism evidence="2 3">
    <name type="scientific">Paenibacillus typhae</name>
    <dbReference type="NCBI Taxonomy" id="1174501"/>
    <lineage>
        <taxon>Bacteria</taxon>
        <taxon>Bacillati</taxon>
        <taxon>Bacillota</taxon>
        <taxon>Bacilli</taxon>
        <taxon>Bacillales</taxon>
        <taxon>Paenibacillaceae</taxon>
        <taxon>Paenibacillus</taxon>
    </lineage>
</organism>
<dbReference type="Pfam" id="PF17280">
    <property type="entry name" value="DUF5345"/>
    <property type="match status" value="1"/>
</dbReference>
<feature type="transmembrane region" description="Helical" evidence="1">
    <location>
        <begin position="81"/>
        <end position="100"/>
    </location>
</feature>
<accession>A0A1G9HDR0</accession>
<dbReference type="RefSeq" id="WP_090720243.1">
    <property type="nucleotide sequence ID" value="NZ_CBCSKY010000093.1"/>
</dbReference>
<dbReference type="InterPro" id="IPR035238">
    <property type="entry name" value="DUF5345"/>
</dbReference>
<dbReference type="EMBL" id="FNDX01000075">
    <property type="protein sequence ID" value="SDL10966.1"/>
    <property type="molecule type" value="Genomic_DNA"/>
</dbReference>
<protein>
    <submittedName>
        <fullName evidence="2">Uncharacterized protein</fullName>
    </submittedName>
</protein>
<dbReference type="OrthoDB" id="2622091at2"/>
<evidence type="ECO:0000313" key="3">
    <source>
        <dbReference type="Proteomes" id="UP000199050"/>
    </source>
</evidence>
<proteinExistence type="predicted"/>